<sequence>MTKHDRNFESVRNLTNILDKIIANPEHFNTKEIIQSLSSQSALAKITLFKDHHDEEVYPMSLNTQKSICGEQFIEGYIEFDKKRKLALFELKKLDKKRKLKKENTTITDKELIQILMSKNSFYTTLIDQLRDEIKKIMFNPPDNPASYYTNFNNTINLKLQHVKNISKEA</sequence>
<name>A0A2J8HTE1_VIBDI</name>
<gene>
    <name evidence="1" type="ORF">C1N32_20295</name>
    <name evidence="2" type="ORF">DET48_113123</name>
</gene>
<evidence type="ECO:0000313" key="2">
    <source>
        <dbReference type="EMBL" id="RAS62847.1"/>
    </source>
</evidence>
<reference evidence="2 4" key="2">
    <citation type="submission" date="2018-06" db="EMBL/GenBank/DDBJ databases">
        <title>Freshwater and sediment microbial communities from various areas in North America, analyzing microbe dynamics in response to fracking.</title>
        <authorList>
            <person name="Lamendella R."/>
        </authorList>
    </citation>
    <scope>NUCLEOTIDE SEQUENCE [LARGE SCALE GENOMIC DNA]</scope>
    <source>
        <strain evidence="2 4">99A</strain>
    </source>
</reference>
<dbReference type="EMBL" id="QLTR01000013">
    <property type="protein sequence ID" value="RAS62847.1"/>
    <property type="molecule type" value="Genomic_DNA"/>
</dbReference>
<evidence type="ECO:0000313" key="4">
    <source>
        <dbReference type="Proteomes" id="UP000248729"/>
    </source>
</evidence>
<dbReference type="Proteomes" id="UP000248729">
    <property type="component" value="Unassembled WGS sequence"/>
</dbReference>
<comment type="caution">
    <text evidence="1">The sequence shown here is derived from an EMBL/GenBank/DDBJ whole genome shotgun (WGS) entry which is preliminary data.</text>
</comment>
<dbReference type="EMBL" id="POSK01000021">
    <property type="protein sequence ID" value="PNI01546.1"/>
    <property type="molecule type" value="Genomic_DNA"/>
</dbReference>
<accession>A0A2J8HTE1</accession>
<dbReference type="AlphaFoldDB" id="A0A2J8HTE1"/>
<reference evidence="1 3" key="1">
    <citation type="submission" date="2018-01" db="EMBL/GenBank/DDBJ databases">
        <title>Draft genome sequences of six Vibrio diazotrophicus strains isolated from deep-sea sediments of the Baltic Sea.</title>
        <authorList>
            <person name="Castillo D."/>
            <person name="Vandieken V."/>
            <person name="Chiang O."/>
            <person name="Middelboe M."/>
        </authorList>
    </citation>
    <scope>NUCLEOTIDE SEQUENCE [LARGE SCALE GENOMIC DNA]</scope>
    <source>
        <strain evidence="1 3">60.27F</strain>
    </source>
</reference>
<evidence type="ECO:0000313" key="3">
    <source>
        <dbReference type="Proteomes" id="UP000236449"/>
    </source>
</evidence>
<dbReference type="RefSeq" id="WP_102967235.1">
    <property type="nucleotide sequence ID" value="NZ_POSK01000021.1"/>
</dbReference>
<organism evidence="1 3">
    <name type="scientific">Vibrio diazotrophicus</name>
    <dbReference type="NCBI Taxonomy" id="685"/>
    <lineage>
        <taxon>Bacteria</taxon>
        <taxon>Pseudomonadati</taxon>
        <taxon>Pseudomonadota</taxon>
        <taxon>Gammaproteobacteria</taxon>
        <taxon>Vibrionales</taxon>
        <taxon>Vibrionaceae</taxon>
        <taxon>Vibrio</taxon>
    </lineage>
</organism>
<dbReference type="Proteomes" id="UP000236449">
    <property type="component" value="Unassembled WGS sequence"/>
</dbReference>
<evidence type="ECO:0000313" key="1">
    <source>
        <dbReference type="EMBL" id="PNI01546.1"/>
    </source>
</evidence>
<protein>
    <submittedName>
        <fullName evidence="1">Uncharacterized protein</fullName>
    </submittedName>
</protein>
<proteinExistence type="predicted"/>